<dbReference type="RefSeq" id="WP_184626006.1">
    <property type="nucleotide sequence ID" value="NZ_JACHCC010000007.1"/>
</dbReference>
<comment type="caution">
    <text evidence="1">The sequence shown here is derived from an EMBL/GenBank/DDBJ whole genome shotgun (WGS) entry which is preliminary data.</text>
</comment>
<accession>A0A7X0J707</accession>
<evidence type="ECO:0000313" key="2">
    <source>
        <dbReference type="Proteomes" id="UP000521017"/>
    </source>
</evidence>
<proteinExistence type="predicted"/>
<sequence>MNEIVRNYLVKWAKVKRPVSYSQIAKDCGLNLNLESPSDGPFAPESEALWSGIRCQFKCRMM</sequence>
<gene>
    <name evidence="1" type="ORF">HDF25_002990</name>
</gene>
<dbReference type="Proteomes" id="UP000521017">
    <property type="component" value="Unassembled WGS sequence"/>
</dbReference>
<evidence type="ECO:0000313" key="1">
    <source>
        <dbReference type="EMBL" id="MBB6500831.1"/>
    </source>
</evidence>
<reference evidence="1 2" key="1">
    <citation type="submission" date="2020-08" db="EMBL/GenBank/DDBJ databases">
        <title>Genomic Encyclopedia of Type Strains, Phase IV (KMG-V): Genome sequencing to study the core and pangenomes of soil and plant-associated prokaryotes.</title>
        <authorList>
            <person name="Whitman W."/>
        </authorList>
    </citation>
    <scope>NUCLEOTIDE SEQUENCE [LARGE SCALE GENOMIC DNA]</scope>
    <source>
        <strain evidence="1 2">M2T3</strain>
    </source>
</reference>
<dbReference type="EMBL" id="JACHCC010000007">
    <property type="protein sequence ID" value="MBB6500831.1"/>
    <property type="molecule type" value="Genomic_DNA"/>
</dbReference>
<organism evidence="1 2">
    <name type="scientific">Pedobacter cryoconitis</name>
    <dbReference type="NCBI Taxonomy" id="188932"/>
    <lineage>
        <taxon>Bacteria</taxon>
        <taxon>Pseudomonadati</taxon>
        <taxon>Bacteroidota</taxon>
        <taxon>Sphingobacteriia</taxon>
        <taxon>Sphingobacteriales</taxon>
        <taxon>Sphingobacteriaceae</taxon>
        <taxon>Pedobacter</taxon>
    </lineage>
</organism>
<name>A0A7X0J707_9SPHI</name>
<dbReference type="AlphaFoldDB" id="A0A7X0J707"/>
<protein>
    <submittedName>
        <fullName evidence="1">Uncharacterized protein</fullName>
    </submittedName>
</protein>